<evidence type="ECO:0000313" key="15">
    <source>
        <dbReference type="Proteomes" id="UP001174909"/>
    </source>
</evidence>
<keyword evidence="5" id="KW-0378">Hydrolase</keyword>
<comment type="caution">
    <text evidence="14">The sequence shown here is derived from an EMBL/GenBank/DDBJ whole genome shotgun (WGS) entry which is preliminary data.</text>
</comment>
<dbReference type="PANTHER" id="PTHR22993">
    <property type="entry name" value="FORMAMIDOPYRIMIDINE-DNA GLYCOSYLASE"/>
    <property type="match status" value="1"/>
</dbReference>
<keyword evidence="4" id="KW-0227">DNA damage</keyword>
<evidence type="ECO:0000256" key="12">
    <source>
        <dbReference type="SAM" id="MobiDB-lite"/>
    </source>
</evidence>
<dbReference type="GO" id="GO:0008270">
    <property type="term" value="F:zinc ion binding"/>
    <property type="evidence" value="ECO:0007669"/>
    <property type="project" value="InterPro"/>
</dbReference>
<dbReference type="Proteomes" id="UP001174909">
    <property type="component" value="Unassembled WGS sequence"/>
</dbReference>
<keyword evidence="6" id="KW-0238">DNA-binding</keyword>
<dbReference type="InterPro" id="IPR010979">
    <property type="entry name" value="Ribosomal_uS13-like_H2TH"/>
</dbReference>
<dbReference type="Gene3D" id="3.20.190.10">
    <property type="entry name" value="MutM-like, N-terminal"/>
    <property type="match status" value="1"/>
</dbReference>
<evidence type="ECO:0000256" key="6">
    <source>
        <dbReference type="ARBA" id="ARBA00023125"/>
    </source>
</evidence>
<keyword evidence="7" id="KW-0234">DNA repair</keyword>
<organism evidence="14 15">
    <name type="scientific">Geodia barretti</name>
    <name type="common">Barrett's horny sponge</name>
    <dbReference type="NCBI Taxonomy" id="519541"/>
    <lineage>
        <taxon>Eukaryota</taxon>
        <taxon>Metazoa</taxon>
        <taxon>Porifera</taxon>
        <taxon>Demospongiae</taxon>
        <taxon>Heteroscleromorpha</taxon>
        <taxon>Tetractinellida</taxon>
        <taxon>Astrophorina</taxon>
        <taxon>Geodiidae</taxon>
        <taxon>Geodia</taxon>
    </lineage>
</organism>
<evidence type="ECO:0000256" key="2">
    <source>
        <dbReference type="ARBA" id="ARBA00009409"/>
    </source>
</evidence>
<dbReference type="Pfam" id="PF01149">
    <property type="entry name" value="Fapy_DNA_glyco"/>
    <property type="match status" value="1"/>
</dbReference>
<accession>A0AA35TYX4</accession>
<dbReference type="PANTHER" id="PTHR22993:SF9">
    <property type="entry name" value="FORMAMIDOPYRIMIDINE-DNA GLYCOSYLASE"/>
    <property type="match status" value="1"/>
</dbReference>
<proteinExistence type="inferred from homology"/>
<evidence type="ECO:0000256" key="4">
    <source>
        <dbReference type="ARBA" id="ARBA00022763"/>
    </source>
</evidence>
<dbReference type="GO" id="GO:0140078">
    <property type="term" value="F:class I DNA-(apurinic or apyrimidinic site) endonuclease activity"/>
    <property type="evidence" value="ECO:0007669"/>
    <property type="project" value="UniProtKB-EC"/>
</dbReference>
<comment type="catalytic activity">
    <reaction evidence="11">
        <text>2'-deoxyribonucleotide-(2'-deoxyribose 5'-phosphate)-2'-deoxyribonucleotide-DNA = a 3'-end 2'-deoxyribonucleotide-(2,3-dehydro-2,3-deoxyribose 5'-phosphate)-DNA + a 5'-end 5'-phospho-2'-deoxyribonucleoside-DNA + H(+)</text>
        <dbReference type="Rhea" id="RHEA:66592"/>
        <dbReference type="Rhea" id="RHEA-COMP:13180"/>
        <dbReference type="Rhea" id="RHEA-COMP:16897"/>
        <dbReference type="Rhea" id="RHEA-COMP:17067"/>
        <dbReference type="ChEBI" id="CHEBI:15378"/>
        <dbReference type="ChEBI" id="CHEBI:136412"/>
        <dbReference type="ChEBI" id="CHEBI:157695"/>
        <dbReference type="ChEBI" id="CHEBI:167181"/>
        <dbReference type="EC" id="4.2.99.18"/>
    </reaction>
</comment>
<dbReference type="GO" id="GO:0006284">
    <property type="term" value="P:base-excision repair"/>
    <property type="evidence" value="ECO:0007669"/>
    <property type="project" value="InterPro"/>
</dbReference>
<dbReference type="InterPro" id="IPR020629">
    <property type="entry name" value="FPG_Glyclase"/>
</dbReference>
<evidence type="ECO:0000256" key="8">
    <source>
        <dbReference type="ARBA" id="ARBA00023239"/>
    </source>
</evidence>
<comment type="subunit">
    <text evidence="3">Monomer.</text>
</comment>
<comment type="catalytic activity">
    <reaction evidence="1">
        <text>Hydrolysis of DNA containing ring-opened 7-methylguanine residues, releasing 2,6-diamino-4-hydroxy-5-(N-methyl)formamidopyrimidine.</text>
        <dbReference type="EC" id="3.2.2.23"/>
    </reaction>
</comment>
<dbReference type="InterPro" id="IPR035937">
    <property type="entry name" value="FPG_N"/>
</dbReference>
<keyword evidence="9" id="KW-0511">Multifunctional enzyme</keyword>
<dbReference type="SMART" id="SM00898">
    <property type="entry name" value="Fapy_DNA_glyco"/>
    <property type="match status" value="1"/>
</dbReference>
<evidence type="ECO:0000259" key="13">
    <source>
        <dbReference type="PROSITE" id="PS51068"/>
    </source>
</evidence>
<evidence type="ECO:0000256" key="7">
    <source>
        <dbReference type="ARBA" id="ARBA00023204"/>
    </source>
</evidence>
<feature type="domain" description="Formamidopyrimidine-DNA glycosylase catalytic" evidence="13">
    <location>
        <begin position="2"/>
        <end position="113"/>
    </location>
</feature>
<dbReference type="Pfam" id="PF06831">
    <property type="entry name" value="H2TH"/>
    <property type="match status" value="1"/>
</dbReference>
<dbReference type="NCBIfam" id="TIGR00577">
    <property type="entry name" value="fpg"/>
    <property type="match status" value="1"/>
</dbReference>
<dbReference type="InterPro" id="IPR015886">
    <property type="entry name" value="H2TH_FPG"/>
</dbReference>
<dbReference type="CDD" id="cd08966">
    <property type="entry name" value="EcFpg-like_N"/>
    <property type="match status" value="1"/>
</dbReference>
<keyword evidence="15" id="KW-1185">Reference proteome</keyword>
<protein>
    <submittedName>
        <fullName evidence="14">Formamidopyrimidine-DNA glycosylase</fullName>
    </submittedName>
</protein>
<dbReference type="PROSITE" id="PS51068">
    <property type="entry name" value="FPG_CAT"/>
    <property type="match status" value="1"/>
</dbReference>
<dbReference type="InterPro" id="IPR012319">
    <property type="entry name" value="FPG_cat"/>
</dbReference>
<evidence type="ECO:0000256" key="9">
    <source>
        <dbReference type="ARBA" id="ARBA00023268"/>
    </source>
</evidence>
<feature type="region of interest" description="Disordered" evidence="12">
    <location>
        <begin position="192"/>
        <end position="215"/>
    </location>
</feature>
<evidence type="ECO:0000256" key="3">
    <source>
        <dbReference type="ARBA" id="ARBA00011245"/>
    </source>
</evidence>
<comment type="similarity">
    <text evidence="2">Belongs to the FPG family.</text>
</comment>
<dbReference type="SMART" id="SM01232">
    <property type="entry name" value="H2TH"/>
    <property type="match status" value="1"/>
</dbReference>
<keyword evidence="8" id="KW-0456">Lyase</keyword>
<sequence>MPELPEVETVRRGLAARLVGRRITHVTVRRPDLRRPLPPDMGQALTGRAVQGFGRRGKYLLVHLDSGSVLIVHLGMSGRLSIDTAPSGGAHEHVVLHFDDGAVLRYDDHRRFGLMDLTEAARLEEHELLRSMGPEPLAADFDGPALAKRLSGKDTPIKAALLDQRVIAGLGNIYVCEALFYAGLSPRRRAGSVQGKRADRLATGDPGRAGSGHRSRRIVAPRLCAGVGRARLLSAPLRGLRPGGSALPRLRLRGRGASHRAERALDILLR</sequence>
<dbReference type="GO" id="GO:0034039">
    <property type="term" value="F:8-oxo-7,8-dihydroguanine DNA N-glycosylase activity"/>
    <property type="evidence" value="ECO:0007669"/>
    <property type="project" value="TreeGrafter"/>
</dbReference>
<dbReference type="GO" id="GO:0003684">
    <property type="term" value="F:damaged DNA binding"/>
    <property type="evidence" value="ECO:0007669"/>
    <property type="project" value="InterPro"/>
</dbReference>
<name>A0AA35TYX4_GEOBA</name>
<evidence type="ECO:0000313" key="14">
    <source>
        <dbReference type="EMBL" id="CAI8056387.1"/>
    </source>
</evidence>
<evidence type="ECO:0000256" key="10">
    <source>
        <dbReference type="ARBA" id="ARBA00023295"/>
    </source>
</evidence>
<dbReference type="NCBIfam" id="NF002211">
    <property type="entry name" value="PRK01103.1"/>
    <property type="match status" value="1"/>
</dbReference>
<gene>
    <name evidence="14" type="ORF">GBAR_LOCUS30726</name>
</gene>
<evidence type="ECO:0000256" key="1">
    <source>
        <dbReference type="ARBA" id="ARBA00001668"/>
    </source>
</evidence>
<evidence type="ECO:0000256" key="5">
    <source>
        <dbReference type="ARBA" id="ARBA00022801"/>
    </source>
</evidence>
<evidence type="ECO:0000256" key="11">
    <source>
        <dbReference type="ARBA" id="ARBA00044632"/>
    </source>
</evidence>
<dbReference type="Gene3D" id="1.10.8.50">
    <property type="match status" value="1"/>
</dbReference>
<dbReference type="FunFam" id="3.20.190.10:FF:000001">
    <property type="entry name" value="Formamidopyrimidine-DNA glycosylase"/>
    <property type="match status" value="1"/>
</dbReference>
<dbReference type="EMBL" id="CASHTH010004350">
    <property type="protein sequence ID" value="CAI8056387.1"/>
    <property type="molecule type" value="Genomic_DNA"/>
</dbReference>
<dbReference type="SUPFAM" id="SSF81624">
    <property type="entry name" value="N-terminal domain of MutM-like DNA repair proteins"/>
    <property type="match status" value="1"/>
</dbReference>
<dbReference type="SUPFAM" id="SSF46946">
    <property type="entry name" value="S13-like H2TH domain"/>
    <property type="match status" value="1"/>
</dbReference>
<dbReference type="AlphaFoldDB" id="A0AA35TYX4"/>
<keyword evidence="10" id="KW-0326">Glycosidase</keyword>
<reference evidence="14" key="1">
    <citation type="submission" date="2023-03" db="EMBL/GenBank/DDBJ databases">
        <authorList>
            <person name="Steffen K."/>
            <person name="Cardenas P."/>
        </authorList>
    </citation>
    <scope>NUCLEOTIDE SEQUENCE</scope>
</reference>